<dbReference type="Pfam" id="PF01936">
    <property type="entry name" value="NYN"/>
    <property type="match status" value="1"/>
</dbReference>
<organism evidence="3 4">
    <name type="scientific">Falsiroseomonas frigidaquae</name>
    <dbReference type="NCBI Taxonomy" id="487318"/>
    <lineage>
        <taxon>Bacteria</taxon>
        <taxon>Pseudomonadati</taxon>
        <taxon>Pseudomonadota</taxon>
        <taxon>Alphaproteobacteria</taxon>
        <taxon>Acetobacterales</taxon>
        <taxon>Roseomonadaceae</taxon>
        <taxon>Falsiroseomonas</taxon>
    </lineage>
</organism>
<evidence type="ECO:0000259" key="2">
    <source>
        <dbReference type="Pfam" id="PF01936"/>
    </source>
</evidence>
<feature type="domain" description="NYN" evidence="2">
    <location>
        <begin position="10"/>
        <end position="186"/>
    </location>
</feature>
<evidence type="ECO:0000313" key="4">
    <source>
        <dbReference type="Proteomes" id="UP000765160"/>
    </source>
</evidence>
<sequence>MTNQDPLPRAALYVDFDNVFMALLRWDERAAYAFGERPDAWLAWLEGREEDGKPAIRRTLVRRCYLNPGGYWDFQPGRPVARYRATKDLRNRTYFSEFRAAFVQAGFDVVDCPPVAWLKNSADMKMALDIREALDHRTRFEEFVLLSGDSDFLPALARLRAHDRRITILAQDTAKAAYLAAADQVVGLDEFAHEGMGNLPIAQFSATAVAAAPAARAELPRGESSRADLPALRTQALEWVREALARSPAGALRLTDIGQALPRAFPALRHTDYAGAGSLGALIEEAQDRRLSLSGPPARRWVFDAERGTAPEDSPAEDKAPEEKAPEEKLGEDKSCAEKPDADKPGEEQPGEERPGVKAGEAELPEPMLAETAASPDAVAPEAEAAPPETGAVSEVALLEAPQLLRDLLWGSRDPKGLPHDLPAFAPAELGFLLRTIAATLPLEPATAAPEIARAAAAEGLHVSAREVTALLRWLMRGYVKLHEPPTPEGAARLSRVLFATLVNTARAAGEKLSETETEALRAWTQSGLG</sequence>
<gene>
    <name evidence="3" type="ORF">HB662_25655</name>
</gene>
<keyword evidence="4" id="KW-1185">Reference proteome</keyword>
<comment type="caution">
    <text evidence="3">The sequence shown here is derived from an EMBL/GenBank/DDBJ whole genome shotgun (WGS) entry which is preliminary data.</text>
</comment>
<name>A0ABX1F7F6_9PROT</name>
<protein>
    <submittedName>
        <fullName evidence="3">NYN domain-containing protein</fullName>
    </submittedName>
</protein>
<reference evidence="3 4" key="1">
    <citation type="submission" date="2020-03" db="EMBL/GenBank/DDBJ databases">
        <title>Roseomonas selenitidurans sp. nov. isolated from soil.</title>
        <authorList>
            <person name="Liu H."/>
        </authorList>
    </citation>
    <scope>NUCLEOTIDE SEQUENCE [LARGE SCALE GENOMIC DNA]</scope>
    <source>
        <strain evidence="3 4">JCM 15073</strain>
    </source>
</reference>
<dbReference type="InterPro" id="IPR021139">
    <property type="entry name" value="NYN"/>
</dbReference>
<dbReference type="Proteomes" id="UP000765160">
    <property type="component" value="Unassembled WGS sequence"/>
</dbReference>
<evidence type="ECO:0000256" key="1">
    <source>
        <dbReference type="SAM" id="MobiDB-lite"/>
    </source>
</evidence>
<feature type="region of interest" description="Disordered" evidence="1">
    <location>
        <begin position="301"/>
        <end position="359"/>
    </location>
</feature>
<dbReference type="RefSeq" id="WP_168054318.1">
    <property type="nucleotide sequence ID" value="NZ_JAATJR010000008.1"/>
</dbReference>
<proteinExistence type="predicted"/>
<evidence type="ECO:0000313" key="3">
    <source>
        <dbReference type="EMBL" id="NKE48190.1"/>
    </source>
</evidence>
<feature type="compositionally biased region" description="Basic and acidic residues" evidence="1">
    <location>
        <begin position="301"/>
        <end position="356"/>
    </location>
</feature>
<dbReference type="EMBL" id="JAAVTX010000008">
    <property type="protein sequence ID" value="NKE48190.1"/>
    <property type="molecule type" value="Genomic_DNA"/>
</dbReference>
<dbReference type="Gene3D" id="3.40.50.1010">
    <property type="entry name" value="5'-nuclease"/>
    <property type="match status" value="1"/>
</dbReference>
<accession>A0ABX1F7F6</accession>